<organism evidence="6 7">
    <name type="scientific">Mycena belliarum</name>
    <dbReference type="NCBI Taxonomy" id="1033014"/>
    <lineage>
        <taxon>Eukaryota</taxon>
        <taxon>Fungi</taxon>
        <taxon>Dikarya</taxon>
        <taxon>Basidiomycota</taxon>
        <taxon>Agaricomycotina</taxon>
        <taxon>Agaricomycetes</taxon>
        <taxon>Agaricomycetidae</taxon>
        <taxon>Agaricales</taxon>
        <taxon>Marasmiineae</taxon>
        <taxon>Mycenaceae</taxon>
        <taxon>Mycena</taxon>
    </lineage>
</organism>
<dbReference type="GO" id="GO:0006979">
    <property type="term" value="P:response to oxidative stress"/>
    <property type="evidence" value="ECO:0007669"/>
    <property type="project" value="InterPro"/>
</dbReference>
<reference evidence="6" key="1">
    <citation type="submission" date="2023-03" db="EMBL/GenBank/DDBJ databases">
        <title>Massive genome expansion in bonnet fungi (Mycena s.s.) driven by repeated elements and novel gene families across ecological guilds.</title>
        <authorList>
            <consortium name="Lawrence Berkeley National Laboratory"/>
            <person name="Harder C.B."/>
            <person name="Miyauchi S."/>
            <person name="Viragh M."/>
            <person name="Kuo A."/>
            <person name="Thoen E."/>
            <person name="Andreopoulos B."/>
            <person name="Lu D."/>
            <person name="Skrede I."/>
            <person name="Drula E."/>
            <person name="Henrissat B."/>
            <person name="Morin E."/>
            <person name="Kohler A."/>
            <person name="Barry K."/>
            <person name="LaButti K."/>
            <person name="Morin E."/>
            <person name="Salamov A."/>
            <person name="Lipzen A."/>
            <person name="Mereny Z."/>
            <person name="Hegedus B."/>
            <person name="Baldrian P."/>
            <person name="Stursova M."/>
            <person name="Weitz H."/>
            <person name="Taylor A."/>
            <person name="Grigoriev I.V."/>
            <person name="Nagy L.G."/>
            <person name="Martin F."/>
            <person name="Kauserud H."/>
        </authorList>
    </citation>
    <scope>NUCLEOTIDE SEQUENCE</scope>
    <source>
        <strain evidence="6">CBHHK173m</strain>
    </source>
</reference>
<dbReference type="PRINTS" id="PR00462">
    <property type="entry name" value="LIGNINASE"/>
</dbReference>
<feature type="binding site" description="axial binding residue" evidence="5">
    <location>
        <position position="127"/>
    </location>
    <ligand>
        <name>heme b</name>
        <dbReference type="ChEBI" id="CHEBI:60344"/>
    </ligand>
    <ligandPart>
        <name>Fe</name>
        <dbReference type="ChEBI" id="CHEBI:18248"/>
    </ligandPart>
</feature>
<keyword evidence="3" id="KW-0325">Glycoprotein</keyword>
<evidence type="ECO:0000256" key="3">
    <source>
        <dbReference type="ARBA" id="ARBA00023180"/>
    </source>
</evidence>
<keyword evidence="2" id="KW-0964">Secreted</keyword>
<comment type="caution">
    <text evidence="6">The sequence shown here is derived from an EMBL/GenBank/DDBJ whole genome shotgun (WGS) entry which is preliminary data.</text>
</comment>
<dbReference type="AlphaFoldDB" id="A0AAD6TYI9"/>
<keyword evidence="5" id="KW-0479">Metal-binding</keyword>
<keyword evidence="6" id="KW-0575">Peroxidase</keyword>
<keyword evidence="7" id="KW-1185">Reference proteome</keyword>
<evidence type="ECO:0000313" key="6">
    <source>
        <dbReference type="EMBL" id="KAJ7082042.1"/>
    </source>
</evidence>
<dbReference type="Proteomes" id="UP001222325">
    <property type="component" value="Unassembled WGS sequence"/>
</dbReference>
<evidence type="ECO:0000256" key="1">
    <source>
        <dbReference type="ARBA" id="ARBA00006089"/>
    </source>
</evidence>
<feature type="active site" description="Proton acceptor" evidence="4">
    <location>
        <position position="15"/>
    </location>
</feature>
<keyword evidence="5" id="KW-0349">Heme</keyword>
<protein>
    <submittedName>
        <fullName evidence="6">Class II peroxidase 1</fullName>
    </submittedName>
</protein>
<comment type="cofactor">
    <cofactor evidence="5">
        <name>Ca(2+)</name>
        <dbReference type="ChEBI" id="CHEBI:29108"/>
    </cofactor>
    <text evidence="5">Binds 2 calcium ions per subunit.</text>
</comment>
<keyword evidence="5" id="KW-0408">Iron</keyword>
<evidence type="ECO:0000313" key="7">
    <source>
        <dbReference type="Proteomes" id="UP001222325"/>
    </source>
</evidence>
<dbReference type="SUPFAM" id="SSF48113">
    <property type="entry name" value="Heme-dependent peroxidases"/>
    <property type="match status" value="1"/>
</dbReference>
<dbReference type="PRINTS" id="PR00458">
    <property type="entry name" value="PEROXIDASE"/>
</dbReference>
<keyword evidence="6" id="KW-0560">Oxidoreductase</keyword>
<feature type="binding site" evidence="5">
    <location>
        <position position="128"/>
    </location>
    <ligand>
        <name>Ca(2+)</name>
        <dbReference type="ChEBI" id="CHEBI:29108"/>
        <label>2</label>
    </ligand>
</feature>
<feature type="binding site" evidence="5">
    <location>
        <position position="16"/>
    </location>
    <ligand>
        <name>Ca(2+)</name>
        <dbReference type="ChEBI" id="CHEBI:29108"/>
        <label>1</label>
    </ligand>
</feature>
<feature type="binding site" evidence="5">
    <location>
        <position position="145"/>
    </location>
    <ligand>
        <name>Ca(2+)</name>
        <dbReference type="ChEBI" id="CHEBI:29108"/>
        <label>2</label>
    </ligand>
</feature>
<comment type="similarity">
    <text evidence="1">Belongs to the peroxidase family. Ligninase subfamily.</text>
</comment>
<evidence type="ECO:0000256" key="4">
    <source>
        <dbReference type="PIRSR" id="PIRSR601621-1"/>
    </source>
</evidence>
<proteinExistence type="inferred from homology"/>
<accession>A0AAD6TYI9</accession>
<gene>
    <name evidence="6" type="ORF">B0H15DRAFT_1024621</name>
</gene>
<feature type="binding site" evidence="5">
    <location>
        <position position="152"/>
    </location>
    <ligand>
        <name>Ca(2+)</name>
        <dbReference type="ChEBI" id="CHEBI:29108"/>
        <label>2</label>
    </ligand>
</feature>
<dbReference type="GO" id="GO:0004601">
    <property type="term" value="F:peroxidase activity"/>
    <property type="evidence" value="ECO:0007669"/>
    <property type="project" value="UniProtKB-KW"/>
</dbReference>
<evidence type="ECO:0000256" key="2">
    <source>
        <dbReference type="ARBA" id="ARBA00022525"/>
    </source>
</evidence>
<dbReference type="InterPro" id="IPR010255">
    <property type="entry name" value="Haem_peroxidase_sf"/>
</dbReference>
<dbReference type="Gene3D" id="1.10.520.10">
    <property type="match status" value="1"/>
</dbReference>
<comment type="cofactor">
    <cofactor evidence="5">
        <name>heme b</name>
        <dbReference type="ChEBI" id="CHEBI:60344"/>
    </cofactor>
    <text evidence="5">Binds 1 heme b (iron(II)-protoporphyrin IX) group per subunit.</text>
</comment>
<dbReference type="Gene3D" id="1.10.420.10">
    <property type="entry name" value="Peroxidase, domain 2"/>
    <property type="match status" value="1"/>
</dbReference>
<dbReference type="InterPro" id="IPR001621">
    <property type="entry name" value="Ligninase"/>
</dbReference>
<name>A0AAD6TYI9_9AGAR</name>
<feature type="binding site" evidence="5">
    <location>
        <position position="34"/>
    </location>
    <ligand>
        <name>Ca(2+)</name>
        <dbReference type="ChEBI" id="CHEBI:29108"/>
        <label>1</label>
    </ligand>
</feature>
<dbReference type="InterPro" id="IPR002016">
    <property type="entry name" value="Haem_peroxidase"/>
</dbReference>
<sequence>MQGSSGTFPLPLTFHDAIGFSPALARQKKIGGSGAGQKWIYHGTLHIETLFPANNGIDDIVDVQRPSALAHEVSFGDFIQFAGRKTASITSPPDLVPDPLNPVDQIIERMNDAGFSPNEIVDLLVSHTVAAQDHVDETIPGTSFDSTPGTFDAQFFVETLLVGTGFPGNGSNLGTRPSLATFVRPASGSPSSLTTTR</sequence>
<feature type="binding site" evidence="5">
    <location>
        <position position="147"/>
    </location>
    <ligand>
        <name>Ca(2+)</name>
        <dbReference type="ChEBI" id="CHEBI:29108"/>
        <label>2</label>
    </ligand>
</feature>
<evidence type="ECO:0000256" key="5">
    <source>
        <dbReference type="PIRSR" id="PIRSR601621-2"/>
    </source>
</evidence>
<keyword evidence="5" id="KW-0106">Calcium</keyword>
<dbReference type="GO" id="GO:0046872">
    <property type="term" value="F:metal ion binding"/>
    <property type="evidence" value="ECO:0007669"/>
    <property type="project" value="UniProtKB-KW"/>
</dbReference>
<dbReference type="EMBL" id="JARJCN010000047">
    <property type="protein sequence ID" value="KAJ7082042.1"/>
    <property type="molecule type" value="Genomic_DNA"/>
</dbReference>
<dbReference type="GO" id="GO:0020037">
    <property type="term" value="F:heme binding"/>
    <property type="evidence" value="ECO:0007669"/>
    <property type="project" value="InterPro"/>
</dbReference>